<reference evidence="2 3" key="1">
    <citation type="submission" date="2020-02" db="EMBL/GenBank/DDBJ databases">
        <authorList>
            <person name="Kim Y.B."/>
            <person name="Roh S.W."/>
        </authorList>
    </citation>
    <scope>NUCLEOTIDE SEQUENCE [LARGE SCALE GENOMIC DNA]</scope>
    <source>
        <strain evidence="2 3">DSM 103574</strain>
    </source>
</reference>
<dbReference type="Proteomes" id="UP000466848">
    <property type="component" value="Chromosome"/>
</dbReference>
<dbReference type="KEGG" id="abut:Ami103574_12365"/>
<dbReference type="AlphaFoldDB" id="A0A858BVF8"/>
<evidence type="ECO:0000313" key="2">
    <source>
        <dbReference type="EMBL" id="QIB70041.1"/>
    </source>
</evidence>
<accession>A0A858BVF8</accession>
<protein>
    <submittedName>
        <fullName evidence="2">NusG domain II-containing protein</fullName>
    </submittedName>
</protein>
<dbReference type="InterPro" id="IPR038690">
    <property type="entry name" value="NusG_2_sf"/>
</dbReference>
<keyword evidence="1" id="KW-0472">Membrane</keyword>
<evidence type="ECO:0000256" key="1">
    <source>
        <dbReference type="SAM" id="Phobius"/>
    </source>
</evidence>
<dbReference type="RefSeq" id="WP_163067281.1">
    <property type="nucleotide sequence ID" value="NZ_CP048649.1"/>
</dbReference>
<keyword evidence="3" id="KW-1185">Reference proteome</keyword>
<dbReference type="EMBL" id="CP048649">
    <property type="protein sequence ID" value="QIB70041.1"/>
    <property type="molecule type" value="Genomic_DNA"/>
</dbReference>
<dbReference type="Pfam" id="PF07009">
    <property type="entry name" value="NusG_II"/>
    <property type="match status" value="1"/>
</dbReference>
<organism evidence="2 3">
    <name type="scientific">Aminipila butyrica</name>
    <dbReference type="NCBI Taxonomy" id="433296"/>
    <lineage>
        <taxon>Bacteria</taxon>
        <taxon>Bacillati</taxon>
        <taxon>Bacillota</taxon>
        <taxon>Clostridia</taxon>
        <taxon>Peptostreptococcales</taxon>
        <taxon>Anaerovoracaceae</taxon>
        <taxon>Aminipila</taxon>
    </lineage>
</organism>
<gene>
    <name evidence="2" type="ORF">Ami103574_12365</name>
</gene>
<name>A0A858BVF8_9FIRM</name>
<evidence type="ECO:0000313" key="3">
    <source>
        <dbReference type="Proteomes" id="UP000466848"/>
    </source>
</evidence>
<dbReference type="Gene3D" id="2.60.320.10">
    <property type="entry name" value="N-utilization substance G protein NusG, insert domain"/>
    <property type="match status" value="1"/>
</dbReference>
<keyword evidence="1" id="KW-1133">Transmembrane helix</keyword>
<feature type="transmembrane region" description="Helical" evidence="1">
    <location>
        <begin position="7"/>
        <end position="26"/>
    </location>
</feature>
<keyword evidence="1" id="KW-0812">Transmembrane</keyword>
<proteinExistence type="predicted"/>
<sequence length="130" mass="14410">MLFAKKTDVVIILIILVISGLSWWGYQHFLAEKPGKAEIYYYSKLVMTVDLDTGDERRFSPPEDEQVVFHLYKDGSIAFESSDCPDQVCVHAGRIKTAGQFAACLPKGFVMKVVPAGEHSEGDADIVVGR</sequence>